<organism evidence="1 2">
    <name type="scientific">Channa striata</name>
    <name type="common">Snakehead murrel</name>
    <name type="synonym">Ophicephalus striatus</name>
    <dbReference type="NCBI Taxonomy" id="64152"/>
    <lineage>
        <taxon>Eukaryota</taxon>
        <taxon>Metazoa</taxon>
        <taxon>Chordata</taxon>
        <taxon>Craniata</taxon>
        <taxon>Vertebrata</taxon>
        <taxon>Euteleostomi</taxon>
        <taxon>Actinopterygii</taxon>
        <taxon>Neopterygii</taxon>
        <taxon>Teleostei</taxon>
        <taxon>Neoteleostei</taxon>
        <taxon>Acanthomorphata</taxon>
        <taxon>Anabantaria</taxon>
        <taxon>Anabantiformes</taxon>
        <taxon>Channoidei</taxon>
        <taxon>Channidae</taxon>
        <taxon>Channa</taxon>
    </lineage>
</organism>
<keyword evidence="2" id="KW-1185">Reference proteome</keyword>
<name>A0AA88NRY1_CHASR</name>
<sequence>MSHTSTSAARLLGLLFISTPRHELEEKKKKREEDEEPDGLKYDLILKGETCWRCLGPCSHTLGFIWGEAE</sequence>
<proteinExistence type="predicted"/>
<reference evidence="1" key="1">
    <citation type="submission" date="2023-07" db="EMBL/GenBank/DDBJ databases">
        <title>Chromosome-level Genome Assembly of Striped Snakehead (Channa striata).</title>
        <authorList>
            <person name="Liu H."/>
        </authorList>
    </citation>
    <scope>NUCLEOTIDE SEQUENCE</scope>
    <source>
        <strain evidence="1">Gz</strain>
        <tissue evidence="1">Muscle</tissue>
    </source>
</reference>
<evidence type="ECO:0000313" key="2">
    <source>
        <dbReference type="Proteomes" id="UP001187415"/>
    </source>
</evidence>
<accession>A0AA88NRY1</accession>
<dbReference type="AlphaFoldDB" id="A0AA88NRY1"/>
<evidence type="ECO:0000313" key="1">
    <source>
        <dbReference type="EMBL" id="KAK2863385.1"/>
    </source>
</evidence>
<dbReference type="Proteomes" id="UP001187415">
    <property type="component" value="Unassembled WGS sequence"/>
</dbReference>
<gene>
    <name evidence="1" type="ORF">Q5P01_002918</name>
</gene>
<dbReference type="EMBL" id="JAUPFM010000001">
    <property type="protein sequence ID" value="KAK2863385.1"/>
    <property type="molecule type" value="Genomic_DNA"/>
</dbReference>
<comment type="caution">
    <text evidence="1">The sequence shown here is derived from an EMBL/GenBank/DDBJ whole genome shotgun (WGS) entry which is preliminary data.</text>
</comment>
<protein>
    <submittedName>
        <fullName evidence="1">Uncharacterized protein</fullName>
    </submittedName>
</protein>